<dbReference type="STRING" id="65357.A0A024GDR1"/>
<reference evidence="2 3" key="1">
    <citation type="submission" date="2012-05" db="EMBL/GenBank/DDBJ databases">
        <title>Recombination and specialization in a pathogen metapopulation.</title>
        <authorList>
            <person name="Gardiner A."/>
            <person name="Kemen E."/>
            <person name="Schultz-Larsen T."/>
            <person name="MacLean D."/>
            <person name="Van Oosterhout C."/>
            <person name="Jones J.D.G."/>
        </authorList>
    </citation>
    <scope>NUCLEOTIDE SEQUENCE [LARGE SCALE GENOMIC DNA]</scope>
    <source>
        <strain evidence="2 3">Ac Nc2</strain>
    </source>
</reference>
<evidence type="ECO:0000256" key="1">
    <source>
        <dbReference type="SAM" id="Phobius"/>
    </source>
</evidence>
<dbReference type="InterPro" id="IPR019153">
    <property type="entry name" value="DDRGK_dom-contain"/>
</dbReference>
<keyword evidence="3" id="KW-1185">Reference proteome</keyword>
<protein>
    <recommendedName>
        <fullName evidence="4">DDRGK domain-containing protein 1</fullName>
    </recommendedName>
</protein>
<dbReference type="SUPFAM" id="SSF46785">
    <property type="entry name" value="Winged helix' DNA-binding domain"/>
    <property type="match status" value="1"/>
</dbReference>
<comment type="caution">
    <text evidence="2">The sequence shown here is derived from an EMBL/GenBank/DDBJ whole genome shotgun (WGS) entry which is preliminary data.</text>
</comment>
<proteinExistence type="predicted"/>
<dbReference type="Pfam" id="PF09756">
    <property type="entry name" value="DDRGK"/>
    <property type="match status" value="1"/>
</dbReference>
<dbReference type="SMART" id="SM01128">
    <property type="entry name" value="DDRGK"/>
    <property type="match status" value="1"/>
</dbReference>
<gene>
    <name evidence="2" type="ORF">BN9_052690</name>
</gene>
<dbReference type="InParanoid" id="A0A024GDR1"/>
<keyword evidence="1" id="KW-1133">Transmembrane helix</keyword>
<dbReference type="AlphaFoldDB" id="A0A024GDR1"/>
<sequence>MQDAIFLIIAGTGLILTTLIILFTAGYFHKEDKSITTTDEKVELWKQKRMEKLRKRKNYRKKQEADDVVEIEEEKEYGQIEQDQNNDEEADVVYVMKMRDLKEESKKREFEKQKDQVDSWNNMYSTKKTTVAERTEKSKESRDAVEEFVKLHKTIHVDQISMALELSILDVQSSITELQETNAIIPITKQRDRYIYLSEVEIDQIVTLISQHGRISLASIAKVLDFPGM</sequence>
<name>A0A024GDR1_9STRA</name>
<keyword evidence="1" id="KW-0472">Membrane</keyword>
<evidence type="ECO:0000313" key="2">
    <source>
        <dbReference type="EMBL" id="CCI44460.1"/>
    </source>
</evidence>
<dbReference type="InterPro" id="IPR036390">
    <property type="entry name" value="WH_DNA-bd_sf"/>
</dbReference>
<accession>A0A024GDR1</accession>
<dbReference type="Proteomes" id="UP000053237">
    <property type="component" value="Unassembled WGS sequence"/>
</dbReference>
<evidence type="ECO:0000313" key="3">
    <source>
        <dbReference type="Proteomes" id="UP000053237"/>
    </source>
</evidence>
<evidence type="ECO:0008006" key="4">
    <source>
        <dbReference type="Google" id="ProtNLM"/>
    </source>
</evidence>
<dbReference type="OrthoDB" id="2285710at2759"/>
<keyword evidence="1" id="KW-0812">Transmembrane</keyword>
<feature type="transmembrane region" description="Helical" evidence="1">
    <location>
        <begin position="6"/>
        <end position="28"/>
    </location>
</feature>
<dbReference type="EMBL" id="CAIX01000071">
    <property type="protein sequence ID" value="CCI44460.1"/>
    <property type="molecule type" value="Genomic_DNA"/>
</dbReference>
<organism evidence="2 3">
    <name type="scientific">Albugo candida</name>
    <dbReference type="NCBI Taxonomy" id="65357"/>
    <lineage>
        <taxon>Eukaryota</taxon>
        <taxon>Sar</taxon>
        <taxon>Stramenopiles</taxon>
        <taxon>Oomycota</taxon>
        <taxon>Peronosporomycetes</taxon>
        <taxon>Albuginales</taxon>
        <taxon>Albuginaceae</taxon>
        <taxon>Albugo</taxon>
    </lineage>
</organism>